<evidence type="ECO:0000259" key="3">
    <source>
        <dbReference type="Pfam" id="PF13439"/>
    </source>
</evidence>
<evidence type="ECO:0000256" key="2">
    <source>
        <dbReference type="ARBA" id="ARBA00022679"/>
    </source>
</evidence>
<name>A0A975Y2H8_9ACTN</name>
<evidence type="ECO:0000313" key="4">
    <source>
        <dbReference type="EMBL" id="QWZ10504.1"/>
    </source>
</evidence>
<keyword evidence="1 4" id="KW-0328">Glycosyltransferase</keyword>
<sequence>MYVTHLADGDPELDEVTRLPDPVLPGRTEAAPWWPPLALEADWVLEHADEFDVFHVHFGFDARTPQQLRDLVAALRRTGKPLVYTVHDLRNPHHEEPGAHDEHLDVLVPAADALITLTPGAAAVLAERWGRQATVLPHPHVVDEPDLSRPRPVREEYVVGVHLKSLRASMDPLPVVEVLAKVLPQLPGARLRVDAHTDVMTPGFARHDAGVAFRLQSLRDAGLVDLHVHDFFSDAELWDYFQGLDLSVLPYRFGTHSGWLEACYDLGTPVLVSDCGFYAEQRPCLTYRLGPEGLDVDGLEAAVRTAYEQRPDWRADPAARRAERTTLAAAHRAIYRQVLSR</sequence>
<accession>A0A975Y2H8</accession>
<keyword evidence="2 4" id="KW-0808">Transferase</keyword>
<keyword evidence="5" id="KW-1185">Reference proteome</keyword>
<dbReference type="AlphaFoldDB" id="A0A975Y2H8"/>
<dbReference type="Pfam" id="PF13439">
    <property type="entry name" value="Glyco_transf_4"/>
    <property type="match status" value="1"/>
</dbReference>
<dbReference type="EMBL" id="CP077062">
    <property type="protein sequence ID" value="QWZ10504.1"/>
    <property type="molecule type" value="Genomic_DNA"/>
</dbReference>
<evidence type="ECO:0000256" key="1">
    <source>
        <dbReference type="ARBA" id="ARBA00022676"/>
    </source>
</evidence>
<dbReference type="Proteomes" id="UP000683575">
    <property type="component" value="Chromosome"/>
</dbReference>
<gene>
    <name evidence="4" type="ORF">KRR39_09260</name>
</gene>
<dbReference type="KEGG" id="nps:KRR39_09260"/>
<proteinExistence type="predicted"/>
<organism evidence="4 5">
    <name type="scientific">Nocardioides panacis</name>
    <dbReference type="NCBI Taxonomy" id="2849501"/>
    <lineage>
        <taxon>Bacteria</taxon>
        <taxon>Bacillati</taxon>
        <taxon>Actinomycetota</taxon>
        <taxon>Actinomycetes</taxon>
        <taxon>Propionibacteriales</taxon>
        <taxon>Nocardioidaceae</taxon>
        <taxon>Nocardioides</taxon>
    </lineage>
</organism>
<dbReference type="InterPro" id="IPR028098">
    <property type="entry name" value="Glyco_trans_4-like_N"/>
</dbReference>
<reference evidence="4" key="1">
    <citation type="submission" date="2021-06" db="EMBL/GenBank/DDBJ databases">
        <title>Complete genome sequence of Nocardioides sp. G188.</title>
        <authorList>
            <person name="Im W.-T."/>
        </authorList>
    </citation>
    <scope>NUCLEOTIDE SEQUENCE</scope>
    <source>
        <strain evidence="4">G188</strain>
    </source>
</reference>
<evidence type="ECO:0000313" key="5">
    <source>
        <dbReference type="Proteomes" id="UP000683575"/>
    </source>
</evidence>
<feature type="domain" description="Glycosyltransferase subfamily 4-like N-terminal" evidence="3">
    <location>
        <begin position="9"/>
        <end position="138"/>
    </location>
</feature>
<dbReference type="EC" id="2.4.-.-" evidence="4"/>
<dbReference type="GO" id="GO:0016757">
    <property type="term" value="F:glycosyltransferase activity"/>
    <property type="evidence" value="ECO:0007669"/>
    <property type="project" value="UniProtKB-KW"/>
</dbReference>
<protein>
    <submittedName>
        <fullName evidence="4">Glycosyltransferase</fullName>
        <ecNumber evidence="4">2.4.-.-</ecNumber>
    </submittedName>
</protein>